<sequence length="109" mass="12606">MSLKDKQVTFLKNFALLIIWANENGYEVTAGELFRTDEQHAINIKKGLTKAVRSKHQDRLAGDLNLFIKGVYQTSREPYKPLAVKWKSLHPDNVAGYDWGWDANHFEMK</sequence>
<dbReference type="Proteomes" id="UP000663440">
    <property type="component" value="Chromosome"/>
</dbReference>
<reference evidence="1 2" key="1">
    <citation type="submission" date="2021-03" db="EMBL/GenBank/DDBJ databases">
        <title>Flavobacterium kribbensis sp. nov, an endophytic bacteria, isolated from soybean.</title>
        <authorList>
            <person name="Lee J."/>
            <person name="Seo J."/>
        </authorList>
    </citation>
    <scope>NUCLEOTIDE SEQUENCE [LARGE SCALE GENOMIC DNA]</scope>
    <source>
        <strain evidence="1 2">BB8</strain>
    </source>
</reference>
<keyword evidence="2" id="KW-1185">Reference proteome</keyword>
<organism evidence="1 2">
    <name type="scientific">Flavobacterium endoglycinae</name>
    <dbReference type="NCBI Taxonomy" id="2816357"/>
    <lineage>
        <taxon>Bacteria</taxon>
        <taxon>Pseudomonadati</taxon>
        <taxon>Bacteroidota</taxon>
        <taxon>Flavobacteriia</taxon>
        <taxon>Flavobacteriales</taxon>
        <taxon>Flavobacteriaceae</taxon>
        <taxon>Flavobacterium</taxon>
    </lineage>
</organism>
<dbReference type="Gene3D" id="3.30.1380.10">
    <property type="match status" value="1"/>
</dbReference>
<name>A0ABX7QIC9_9FLAO</name>
<accession>A0ABX7QIC9</accession>
<gene>
    <name evidence="1" type="ORF">J0383_07775</name>
</gene>
<dbReference type="RefSeq" id="WP_207297846.1">
    <property type="nucleotide sequence ID" value="NZ_CP071448.1"/>
</dbReference>
<proteinExistence type="predicted"/>
<protein>
    <recommendedName>
        <fullName evidence="3">M15 family peptidase</fullName>
    </recommendedName>
</protein>
<evidence type="ECO:0000313" key="1">
    <source>
        <dbReference type="EMBL" id="QSW90697.1"/>
    </source>
</evidence>
<dbReference type="EMBL" id="CP071448">
    <property type="protein sequence ID" value="QSW90697.1"/>
    <property type="molecule type" value="Genomic_DNA"/>
</dbReference>
<evidence type="ECO:0000313" key="2">
    <source>
        <dbReference type="Proteomes" id="UP000663440"/>
    </source>
</evidence>
<dbReference type="InterPro" id="IPR009045">
    <property type="entry name" value="Zn_M74/Hedgehog-like"/>
</dbReference>
<dbReference type="SUPFAM" id="SSF55166">
    <property type="entry name" value="Hedgehog/DD-peptidase"/>
    <property type="match status" value="1"/>
</dbReference>
<evidence type="ECO:0008006" key="3">
    <source>
        <dbReference type="Google" id="ProtNLM"/>
    </source>
</evidence>